<organism evidence="1 2">
    <name type="scientific">Dactylosporangium matsuzakiense</name>
    <dbReference type="NCBI Taxonomy" id="53360"/>
    <lineage>
        <taxon>Bacteria</taxon>
        <taxon>Bacillati</taxon>
        <taxon>Actinomycetota</taxon>
        <taxon>Actinomycetes</taxon>
        <taxon>Micromonosporales</taxon>
        <taxon>Micromonosporaceae</taxon>
        <taxon>Dactylosporangium</taxon>
    </lineage>
</organism>
<dbReference type="EMBL" id="BSFP01000136">
    <property type="protein sequence ID" value="GLL08286.1"/>
    <property type="molecule type" value="Genomic_DNA"/>
</dbReference>
<proteinExistence type="predicted"/>
<dbReference type="Proteomes" id="UP001143480">
    <property type="component" value="Unassembled WGS sequence"/>
</dbReference>
<reference evidence="1" key="1">
    <citation type="journal article" date="2014" name="Int. J. Syst. Evol. Microbiol.">
        <title>Complete genome sequence of Corynebacterium casei LMG S-19264T (=DSM 44701T), isolated from a smear-ripened cheese.</title>
        <authorList>
            <consortium name="US DOE Joint Genome Institute (JGI-PGF)"/>
            <person name="Walter F."/>
            <person name="Albersmeier A."/>
            <person name="Kalinowski J."/>
            <person name="Ruckert C."/>
        </authorList>
    </citation>
    <scope>NUCLEOTIDE SEQUENCE</scope>
    <source>
        <strain evidence="1">VKM Ac-1321</strain>
    </source>
</reference>
<protein>
    <submittedName>
        <fullName evidence="1">Uncharacterized protein</fullName>
    </submittedName>
</protein>
<name>A0A9W6KXB4_9ACTN</name>
<keyword evidence="2" id="KW-1185">Reference proteome</keyword>
<evidence type="ECO:0000313" key="2">
    <source>
        <dbReference type="Proteomes" id="UP001143480"/>
    </source>
</evidence>
<dbReference type="AlphaFoldDB" id="A0A9W6KXB4"/>
<gene>
    <name evidence="1" type="ORF">GCM10017581_100470</name>
</gene>
<evidence type="ECO:0000313" key="1">
    <source>
        <dbReference type="EMBL" id="GLL08286.1"/>
    </source>
</evidence>
<reference evidence="1" key="2">
    <citation type="submission" date="2023-01" db="EMBL/GenBank/DDBJ databases">
        <authorList>
            <person name="Sun Q."/>
            <person name="Evtushenko L."/>
        </authorList>
    </citation>
    <scope>NUCLEOTIDE SEQUENCE</scope>
    <source>
        <strain evidence="1">VKM Ac-1321</strain>
    </source>
</reference>
<sequence>MHGDTAALYYGGRLGGGGTHQRRLAPARRGAAVLDLNRVLCPEGCFAWSVGRVWVRSDGVHITPAGVRQVVAPWPAPQPLQLATAWERTAVHELLAQHEAAKLVALAVLTRPDPAGSGCPHHSAALGRA</sequence>
<comment type="caution">
    <text evidence="1">The sequence shown here is derived from an EMBL/GenBank/DDBJ whole genome shotgun (WGS) entry which is preliminary data.</text>
</comment>
<accession>A0A9W6KXB4</accession>